<dbReference type="EMBL" id="CP073368">
    <property type="protein sequence ID" value="QUJ74006.1"/>
    <property type="molecule type" value="Genomic_DNA"/>
</dbReference>
<dbReference type="Proteomes" id="UP000682967">
    <property type="component" value="Plasmid pHsi540"/>
</dbReference>
<feature type="region of interest" description="Disordered" evidence="1">
    <location>
        <begin position="103"/>
        <end position="133"/>
    </location>
</feature>
<dbReference type="Proteomes" id="UP000011659">
    <property type="component" value="Unassembled WGS sequence"/>
</dbReference>
<dbReference type="AlphaFoldDB" id="M0JII0"/>
<gene>
    <name evidence="2" type="ORF">C436_20558</name>
    <name evidence="3" type="ORF">KDQ40_18735</name>
</gene>
<feature type="compositionally biased region" description="Basic and acidic residues" evidence="1">
    <location>
        <begin position="156"/>
        <end position="170"/>
    </location>
</feature>
<evidence type="ECO:0000313" key="4">
    <source>
        <dbReference type="Proteomes" id="UP000011659"/>
    </source>
</evidence>
<dbReference type="GeneID" id="64825037"/>
<dbReference type="KEGG" id="hsin:KDQ40_18735"/>
<evidence type="ECO:0000313" key="3">
    <source>
        <dbReference type="EMBL" id="QUJ74006.1"/>
    </source>
</evidence>
<dbReference type="EMBL" id="AOLR01000060">
    <property type="protein sequence ID" value="EMA08163.1"/>
    <property type="molecule type" value="Genomic_DNA"/>
</dbReference>
<reference evidence="2 4" key="1">
    <citation type="journal article" date="2014" name="PLoS Genet.">
        <title>Phylogenetically driven sequencing of extremely halophilic archaea reveals strategies for static and dynamic osmo-response.</title>
        <authorList>
            <person name="Becker E.A."/>
            <person name="Seitzer P.M."/>
            <person name="Tritt A."/>
            <person name="Larsen D."/>
            <person name="Krusor M."/>
            <person name="Yao A.I."/>
            <person name="Wu D."/>
            <person name="Madern D."/>
            <person name="Eisen J.A."/>
            <person name="Darling A.E."/>
            <person name="Facciotti M.T."/>
        </authorList>
    </citation>
    <scope>NUCLEOTIDE SEQUENCE [LARGE SCALE GENOMIC DNA]</scope>
    <source>
        <strain evidence="2 4">ATCC 33800</strain>
    </source>
</reference>
<evidence type="ECO:0000313" key="5">
    <source>
        <dbReference type="Proteomes" id="UP000682967"/>
    </source>
</evidence>
<evidence type="ECO:0000256" key="1">
    <source>
        <dbReference type="SAM" id="MobiDB-lite"/>
    </source>
</evidence>
<accession>M0JII0</accession>
<sequence length="205" mass="21440">MLGKAYLGVRIGLTNRPNVAQTDPSHVSIVTVEDSVVDFAFGGANGVVIHSDDSSDRHPDFGVAEANAGHRPNGRRPVVEEAPGGGVHFDGDNYGNRHPDFGVAGANAGHRPNGRRSVVEEAPGGSVHFDGDNYGNRYPDLGVAGANAGRRPNGRRPVDKETLGGVHFDGDGYGDRRPLCRSDTVPGDQNVWAANGFPLSGVAAI</sequence>
<name>M0JII0_9EURY</name>
<organism evidence="2 4">
    <name type="scientific">Haloarcula marismortui ATCC 33800</name>
    <dbReference type="NCBI Taxonomy" id="662476"/>
    <lineage>
        <taxon>Archaea</taxon>
        <taxon>Methanobacteriati</taxon>
        <taxon>Methanobacteriota</taxon>
        <taxon>Stenosarchaea group</taxon>
        <taxon>Halobacteria</taxon>
        <taxon>Halobacteriales</taxon>
        <taxon>Haloarculaceae</taxon>
        <taxon>Haloarcula</taxon>
    </lineage>
</organism>
<dbReference type="RefSeq" id="WP_004966732.1">
    <property type="nucleotide sequence ID" value="NZ_AOLR01000060.1"/>
</dbReference>
<feature type="region of interest" description="Disordered" evidence="1">
    <location>
        <begin position="145"/>
        <end position="170"/>
    </location>
</feature>
<evidence type="ECO:0000313" key="2">
    <source>
        <dbReference type="EMBL" id="EMA08163.1"/>
    </source>
</evidence>
<keyword evidence="4" id="KW-1185">Reference proteome</keyword>
<proteinExistence type="predicted"/>
<keyword evidence="3" id="KW-0614">Plasmid</keyword>
<geneLocation type="plasmid" evidence="3 5">
    <name>pHsi540</name>
</geneLocation>
<protein>
    <submittedName>
        <fullName evidence="2">Uncharacterized protein</fullName>
    </submittedName>
</protein>
<reference evidence="3" key="2">
    <citation type="submission" date="2021-04" db="EMBL/GenBank/DDBJ databases">
        <title>Complete Genome sequence and Methylome Analysis of the Haloarchaeon Haloarcula sinaiiensis.</title>
        <authorList>
            <person name="Fomenkov A."/>
            <person name="DasSarma P."/>
            <person name="DasSarma S."/>
            <person name="Roberts R.J."/>
        </authorList>
    </citation>
    <scope>NUCLEOTIDE SEQUENCE</scope>
    <source>
        <strain evidence="3">ATCC 33800</strain>
        <plasmid evidence="3">pHsi540</plasmid>
    </source>
</reference>